<dbReference type="FunFam" id="3.40.50.720:FF:000047">
    <property type="entry name" value="NADP-dependent L-serine/L-allo-threonine dehydrogenase"/>
    <property type="match status" value="1"/>
</dbReference>
<dbReference type="InterPro" id="IPR009081">
    <property type="entry name" value="PP-bd_ACP"/>
</dbReference>
<dbReference type="InterPro" id="IPR042099">
    <property type="entry name" value="ANL_N_sf"/>
</dbReference>
<organism evidence="5 6">
    <name type="scientific">Parthenolecanium corni</name>
    <dbReference type="NCBI Taxonomy" id="536013"/>
    <lineage>
        <taxon>Eukaryota</taxon>
        <taxon>Metazoa</taxon>
        <taxon>Ecdysozoa</taxon>
        <taxon>Arthropoda</taxon>
        <taxon>Hexapoda</taxon>
        <taxon>Insecta</taxon>
        <taxon>Pterygota</taxon>
        <taxon>Neoptera</taxon>
        <taxon>Paraneoptera</taxon>
        <taxon>Hemiptera</taxon>
        <taxon>Sternorrhyncha</taxon>
        <taxon>Coccoidea</taxon>
        <taxon>Coccidae</taxon>
        <taxon>Parthenolecanium</taxon>
    </lineage>
</organism>
<dbReference type="PANTHER" id="PTHR44845:SF6">
    <property type="entry name" value="BETA-ALANINE-ACTIVATING ENZYME"/>
    <property type="match status" value="1"/>
</dbReference>
<evidence type="ECO:0000256" key="2">
    <source>
        <dbReference type="ARBA" id="ARBA00022553"/>
    </source>
</evidence>
<evidence type="ECO:0000256" key="1">
    <source>
        <dbReference type="ARBA" id="ARBA00022450"/>
    </source>
</evidence>
<dbReference type="PRINTS" id="PR00081">
    <property type="entry name" value="GDHRDH"/>
</dbReference>
<dbReference type="NCBIfam" id="TIGR01746">
    <property type="entry name" value="Thioester-redct"/>
    <property type="match status" value="1"/>
</dbReference>
<dbReference type="CDD" id="cd05233">
    <property type="entry name" value="SDR_c"/>
    <property type="match status" value="1"/>
</dbReference>
<dbReference type="InterPro" id="IPR025110">
    <property type="entry name" value="AMP-bd_C"/>
</dbReference>
<dbReference type="InterPro" id="IPR002347">
    <property type="entry name" value="SDR_fam"/>
</dbReference>
<dbReference type="Gene3D" id="3.40.50.720">
    <property type="entry name" value="NAD(P)-binding Rossmann-like Domain"/>
    <property type="match status" value="2"/>
</dbReference>
<dbReference type="AlphaFoldDB" id="A0AAN9TPC0"/>
<dbReference type="Proteomes" id="UP001367676">
    <property type="component" value="Unassembled WGS sequence"/>
</dbReference>
<evidence type="ECO:0000313" key="6">
    <source>
        <dbReference type="Proteomes" id="UP001367676"/>
    </source>
</evidence>
<evidence type="ECO:0000259" key="4">
    <source>
        <dbReference type="PROSITE" id="PS50075"/>
    </source>
</evidence>
<comment type="caution">
    <text evidence="5">The sequence shown here is derived from an EMBL/GenBank/DDBJ whole genome shotgun (WGS) entry which is preliminary data.</text>
</comment>
<keyword evidence="6" id="KW-1185">Reference proteome</keyword>
<keyword evidence="3" id="KW-0560">Oxidoreductase</keyword>
<dbReference type="InterPro" id="IPR010080">
    <property type="entry name" value="Thioester_reductase-like_dom"/>
</dbReference>
<dbReference type="GO" id="GO:0016616">
    <property type="term" value="F:oxidoreductase activity, acting on the CH-OH group of donors, NAD or NADP as acceptor"/>
    <property type="evidence" value="ECO:0007669"/>
    <property type="project" value="UniProtKB-ARBA"/>
</dbReference>
<dbReference type="SUPFAM" id="SSF47336">
    <property type="entry name" value="ACP-like"/>
    <property type="match status" value="1"/>
</dbReference>
<feature type="domain" description="Carrier" evidence="4">
    <location>
        <begin position="533"/>
        <end position="608"/>
    </location>
</feature>
<dbReference type="InterPro" id="IPR045851">
    <property type="entry name" value="AMP-bd_C_sf"/>
</dbReference>
<dbReference type="Pfam" id="PF00106">
    <property type="entry name" value="adh_short"/>
    <property type="match status" value="1"/>
</dbReference>
<name>A0AAN9TPC0_9HEMI</name>
<sequence length="1270" mass="141688">MASVNMSNYEELGCLHEMFAAQARRTPYKIAVVSANGKKLTFGELDKMSDMLAHHLRGLGVGKNKIAGIFMDRCEEYTISYIAILKAGGAYFPIEMSYPASLIQSVLEDAQPVVICSKNRHADRLKTNIPIVNLDESWVDEIQKKNNVYHSSEAVDRVSLDDMAYTVYSSGTTGKPKGIQCPHRGAVFSYTWRHRAYPYDEDDREACNIFFVWEMLRPLLKGIPMYIIPDNVIYDPLKLLEFLKKNQITRMLFTPSLIQAVLDAKLESTPECFASMKQIWLCGEVVTTTLRNRISSTFPWIQILNLYSISECHDVSTSDLTEGAGLQGRTYCPVGKIFPLVEVAIFDESLNAKSTGEAGEVYVGGPGLAIGYLNRADLNAERFITIEYRNGKKIAKRWYKTGDWGYKLSEGSLEIIGRCDSMVKIRGYSIEMKAVENALLLLPEVSAAHVTTVGDEGFDKMLVAYVVADEKFAANQTNLRKKLRESLPFYMIPSQLISIDKMPILDASGKINSKELPPVRSFNENGVVAKDSAMDDETTRIIANIWCTILKVQSLDQEDNFFDLGGHSLSAAVAISRINESLGTTLSTLDLYTNPTLQLLSERIKSNSGDRKYVVDFEGELKKYTPDKTPISHLRLFWKSANMSKDKFQRGNILLTGATGFLGTSILERLMNDTQATVYCLVREKSTENFSERLSNLLKSRSLPLELLHSRIIPLPGDVSLHQFGLEDVEYEVLERDIDIAIHCAASVNLVLPYSALYRSNVTATFNIVSFCNSKKLKPLHFVSSNAVFPSDVEVCYENEDMKLHGDKLNYGYAQTKWMAEQIVHAAARNGLPTIVTRCGNIGPSQSSSHWNKNDMITLILQGVILSKAAPDIPWFMELTPADFVSEVIIKLTKNVVKTYGKVYHLISNYPIDCRDFWHHLQLKGYPIETMPYEKWIERVASMAQNMSQLKSLAQLLDTLLESSDYLTSSSTFVQKNLTDFLAQNGMRYPRVTMLFLEKYVENLIAHGIIPAPSKTQQINSDYVKNSLKNKIALVTGASSGIGKATVEILARAGITTVGAARNFEKLLCLRDELAEENIRNFVPMKMDVTDRKDVFTTMTKVKAAVGPVDILVNSAGIMEYGKMINCNLDHWLSMVNVNCTGFLNITAAVLPHMKSLGAGHIINITSDAGKKGFAGLAVYSGTKFFQEIVSEVMRQEVASHNIKVTCIAPGDVSTGLHEKSQDKETAQEFTSKIKYLEAEEIANTVLFLLNQSPNCAINSILIEPIMGPI</sequence>
<dbReference type="Gene3D" id="3.40.50.12780">
    <property type="entry name" value="N-terminal domain of ligase-like"/>
    <property type="match status" value="1"/>
</dbReference>
<dbReference type="InterPro" id="IPR013120">
    <property type="entry name" value="FAR_NAD-bd"/>
</dbReference>
<dbReference type="EMBL" id="JBBCAQ010000008">
    <property type="protein sequence ID" value="KAK7602422.1"/>
    <property type="molecule type" value="Genomic_DNA"/>
</dbReference>
<dbReference type="PROSITE" id="PS50075">
    <property type="entry name" value="CARRIER"/>
    <property type="match status" value="1"/>
</dbReference>
<reference evidence="5 6" key="1">
    <citation type="submission" date="2024-03" db="EMBL/GenBank/DDBJ databases">
        <title>Adaptation during the transition from Ophiocordyceps entomopathogen to insect associate is accompanied by gene loss and intensified selection.</title>
        <authorList>
            <person name="Ward C.M."/>
            <person name="Onetto C.A."/>
            <person name="Borneman A.R."/>
        </authorList>
    </citation>
    <scope>NUCLEOTIDE SEQUENCE [LARGE SCALE GENOMIC DNA]</scope>
    <source>
        <strain evidence="5">AWRI1</strain>
        <tissue evidence="5">Single Adult Female</tissue>
    </source>
</reference>
<dbReference type="Pfam" id="PF00550">
    <property type="entry name" value="PP-binding"/>
    <property type="match status" value="1"/>
</dbReference>
<keyword evidence="2" id="KW-0597">Phosphoprotein</keyword>
<dbReference type="Gene3D" id="3.30.300.30">
    <property type="match status" value="1"/>
</dbReference>
<proteinExistence type="predicted"/>
<dbReference type="InterPro" id="IPR036736">
    <property type="entry name" value="ACP-like_sf"/>
</dbReference>
<accession>A0AAN9TPC0</accession>
<dbReference type="Pfam" id="PF13193">
    <property type="entry name" value="AMP-binding_C"/>
    <property type="match status" value="1"/>
</dbReference>
<dbReference type="Pfam" id="PF00501">
    <property type="entry name" value="AMP-binding"/>
    <property type="match status" value="1"/>
</dbReference>
<dbReference type="CDD" id="cd05235">
    <property type="entry name" value="SDR_e1"/>
    <property type="match status" value="1"/>
</dbReference>
<evidence type="ECO:0000256" key="3">
    <source>
        <dbReference type="ARBA" id="ARBA00023002"/>
    </source>
</evidence>
<dbReference type="InterPro" id="IPR036291">
    <property type="entry name" value="NAD(P)-bd_dom_sf"/>
</dbReference>
<dbReference type="Pfam" id="PF07993">
    <property type="entry name" value="NAD_binding_4"/>
    <property type="match status" value="1"/>
</dbReference>
<protein>
    <recommendedName>
        <fullName evidence="4">Carrier domain-containing protein</fullName>
    </recommendedName>
</protein>
<dbReference type="InterPro" id="IPR000873">
    <property type="entry name" value="AMP-dep_synth/lig_dom"/>
</dbReference>
<dbReference type="Gene3D" id="1.10.1200.10">
    <property type="entry name" value="ACP-like"/>
    <property type="match status" value="1"/>
</dbReference>
<dbReference type="SUPFAM" id="SSF56801">
    <property type="entry name" value="Acetyl-CoA synthetase-like"/>
    <property type="match status" value="1"/>
</dbReference>
<keyword evidence="1" id="KW-0596">Phosphopantetheine</keyword>
<evidence type="ECO:0000313" key="5">
    <source>
        <dbReference type="EMBL" id="KAK7602422.1"/>
    </source>
</evidence>
<dbReference type="PANTHER" id="PTHR44845">
    <property type="entry name" value="CARRIER DOMAIN-CONTAINING PROTEIN"/>
    <property type="match status" value="1"/>
</dbReference>
<dbReference type="SUPFAM" id="SSF51735">
    <property type="entry name" value="NAD(P)-binding Rossmann-fold domains"/>
    <property type="match status" value="2"/>
</dbReference>
<dbReference type="CDD" id="cd05930">
    <property type="entry name" value="A_NRPS"/>
    <property type="match status" value="1"/>
</dbReference>
<gene>
    <name evidence="5" type="ORF">V9T40_008011</name>
</gene>